<dbReference type="AlphaFoldDB" id="A0A239LWH9"/>
<dbReference type="OrthoDB" id="2633250at2"/>
<proteinExistence type="inferred from homology"/>
<evidence type="ECO:0000313" key="5">
    <source>
        <dbReference type="EMBL" id="SNT34630.1"/>
    </source>
</evidence>
<dbReference type="InterPro" id="IPR013658">
    <property type="entry name" value="SGL"/>
</dbReference>
<dbReference type="GO" id="GO:0004341">
    <property type="term" value="F:gluconolactonase activity"/>
    <property type="evidence" value="ECO:0007669"/>
    <property type="project" value="TreeGrafter"/>
</dbReference>
<gene>
    <name evidence="5" type="ORF">SAMN05421757_111113</name>
</gene>
<accession>A0A239LWH9</accession>
<dbReference type="EMBL" id="FZOY01000011">
    <property type="protein sequence ID" value="SNT34630.1"/>
    <property type="molecule type" value="Genomic_DNA"/>
</dbReference>
<keyword evidence="3" id="KW-0862">Zinc</keyword>
<evidence type="ECO:0000313" key="6">
    <source>
        <dbReference type="Proteomes" id="UP000198426"/>
    </source>
</evidence>
<dbReference type="SUPFAM" id="SSF63829">
    <property type="entry name" value="Calcium-dependent phosphotriesterase"/>
    <property type="match status" value="1"/>
</dbReference>
<dbReference type="Proteomes" id="UP000198426">
    <property type="component" value="Unassembled WGS sequence"/>
</dbReference>
<evidence type="ECO:0000256" key="3">
    <source>
        <dbReference type="PIRSR" id="PIRSR605511-2"/>
    </source>
</evidence>
<feature type="binding site" evidence="3">
    <location>
        <position position="97"/>
    </location>
    <ligand>
        <name>substrate</name>
    </ligand>
</feature>
<dbReference type="GO" id="GO:0005509">
    <property type="term" value="F:calcium ion binding"/>
    <property type="evidence" value="ECO:0007669"/>
    <property type="project" value="TreeGrafter"/>
</dbReference>
<feature type="binding site" evidence="3">
    <location>
        <position position="95"/>
    </location>
    <ligand>
        <name>substrate</name>
    </ligand>
</feature>
<reference evidence="5 6" key="1">
    <citation type="submission" date="2017-06" db="EMBL/GenBank/DDBJ databases">
        <authorList>
            <person name="Kim H.J."/>
            <person name="Triplett B.A."/>
        </authorList>
    </citation>
    <scope>NUCLEOTIDE SEQUENCE [LARGE SCALE GENOMIC DNA]</scope>
    <source>
        <strain evidence="5 6">DSM 29339</strain>
    </source>
</reference>
<keyword evidence="6" id="KW-1185">Reference proteome</keyword>
<comment type="cofactor">
    <cofactor evidence="3">
        <name>Zn(2+)</name>
        <dbReference type="ChEBI" id="CHEBI:29105"/>
    </cofactor>
    <text evidence="3">Binds 1 divalent metal cation per subunit.</text>
</comment>
<feature type="binding site" evidence="3">
    <location>
        <position position="193"/>
    </location>
    <ligand>
        <name>a divalent metal cation</name>
        <dbReference type="ChEBI" id="CHEBI:60240"/>
    </ligand>
</feature>
<feature type="active site" description="Proton donor/acceptor" evidence="2">
    <location>
        <position position="193"/>
    </location>
</feature>
<evidence type="ECO:0000259" key="4">
    <source>
        <dbReference type="Pfam" id="PF08450"/>
    </source>
</evidence>
<dbReference type="InterPro" id="IPR011042">
    <property type="entry name" value="6-blade_b-propeller_TolB-like"/>
</dbReference>
<name>A0A239LWH9_9RHOB</name>
<dbReference type="PRINTS" id="PR01790">
    <property type="entry name" value="SMP30FAMILY"/>
</dbReference>
<evidence type="ECO:0000256" key="1">
    <source>
        <dbReference type="ARBA" id="ARBA00008853"/>
    </source>
</evidence>
<feature type="domain" description="SMP-30/Gluconolactonase/LRE-like region" evidence="4">
    <location>
        <begin position="12"/>
        <end position="252"/>
    </location>
</feature>
<dbReference type="Pfam" id="PF08450">
    <property type="entry name" value="SGL"/>
    <property type="match status" value="1"/>
</dbReference>
<keyword evidence="3" id="KW-0479">Metal-binding</keyword>
<dbReference type="Gene3D" id="2.120.10.30">
    <property type="entry name" value="TolB, C-terminal domain"/>
    <property type="match status" value="1"/>
</dbReference>
<dbReference type="GO" id="GO:0019853">
    <property type="term" value="P:L-ascorbic acid biosynthetic process"/>
    <property type="evidence" value="ECO:0007669"/>
    <property type="project" value="TreeGrafter"/>
</dbReference>
<organism evidence="5 6">
    <name type="scientific">Tropicimonas sediminicola</name>
    <dbReference type="NCBI Taxonomy" id="1031541"/>
    <lineage>
        <taxon>Bacteria</taxon>
        <taxon>Pseudomonadati</taxon>
        <taxon>Pseudomonadota</taxon>
        <taxon>Alphaproteobacteria</taxon>
        <taxon>Rhodobacterales</taxon>
        <taxon>Roseobacteraceae</taxon>
        <taxon>Tropicimonas</taxon>
    </lineage>
</organism>
<dbReference type="InterPro" id="IPR005511">
    <property type="entry name" value="SMP-30"/>
</dbReference>
<comment type="similarity">
    <text evidence="1">Belongs to the SMP-30/CGR1 family.</text>
</comment>
<dbReference type="PANTHER" id="PTHR10907">
    <property type="entry name" value="REGUCALCIN"/>
    <property type="match status" value="1"/>
</dbReference>
<sequence>MTRIFDPTPCRLGEGPLWHPALGQLFWFDILDRKLLTRRDGDTRVWQFDDHVSAAGWLDETALLVASSSALFRFELETGAREDICPLEADNPDTRSNDGRADPWGGFWIGTMGFNAEDGAGAIYRYFRGELRRILPGITIPNAICFDPDGGHACYCDTREHVIRRLRLNEADGWPEGESEVFIDMREHDWGPDGAVIDADGRFWNAQWGAARVAVYDRDGRLTETVPLGAHQTSCPAFGGDDLSTLFVTSARDGLPESAIVARPENGMTFAVEAVGKGQPEHKVIL</sequence>
<protein>
    <submittedName>
        <fullName evidence="5">Sugar lactone lactonase YvrE</fullName>
    </submittedName>
</protein>
<dbReference type="RefSeq" id="WP_089235215.1">
    <property type="nucleotide sequence ID" value="NZ_FZOY01000011.1"/>
</dbReference>
<evidence type="ECO:0000256" key="2">
    <source>
        <dbReference type="PIRSR" id="PIRSR605511-1"/>
    </source>
</evidence>
<dbReference type="PANTHER" id="PTHR10907:SF47">
    <property type="entry name" value="REGUCALCIN"/>
    <property type="match status" value="1"/>
</dbReference>
<feature type="binding site" evidence="3">
    <location>
        <position position="14"/>
    </location>
    <ligand>
        <name>a divalent metal cation</name>
        <dbReference type="ChEBI" id="CHEBI:60240"/>
    </ligand>
</feature>
<feature type="binding site" evidence="3">
    <location>
        <position position="142"/>
    </location>
    <ligand>
        <name>a divalent metal cation</name>
        <dbReference type="ChEBI" id="CHEBI:60240"/>
    </ligand>
</feature>